<dbReference type="GO" id="GO:0016020">
    <property type="term" value="C:membrane"/>
    <property type="evidence" value="ECO:0007669"/>
    <property type="project" value="UniProtKB-SubCell"/>
</dbReference>
<keyword evidence="2 5" id="KW-0812">Transmembrane</keyword>
<dbReference type="RefSeq" id="WP_119358453.1">
    <property type="nucleotide sequence ID" value="NZ_BJXM01000034.1"/>
</dbReference>
<evidence type="ECO:0000256" key="1">
    <source>
        <dbReference type="ARBA" id="ARBA00004141"/>
    </source>
</evidence>
<dbReference type="CDD" id="cd17330">
    <property type="entry name" value="MFS_SLC46_TetA_like"/>
    <property type="match status" value="1"/>
</dbReference>
<keyword evidence="3 5" id="KW-1133">Transmembrane helix</keyword>
<dbReference type="SUPFAM" id="SSF103473">
    <property type="entry name" value="MFS general substrate transporter"/>
    <property type="match status" value="1"/>
</dbReference>
<evidence type="ECO:0000259" key="6">
    <source>
        <dbReference type="PROSITE" id="PS50850"/>
    </source>
</evidence>
<feature type="transmembrane region" description="Helical" evidence="5">
    <location>
        <begin position="167"/>
        <end position="188"/>
    </location>
</feature>
<dbReference type="EMBL" id="QWLB01000059">
    <property type="protein sequence ID" value="RIH91084.1"/>
    <property type="molecule type" value="Genomic_DNA"/>
</dbReference>
<sequence>MNPLPLLFLTLFNSILGLSILFPIIGPLARELHFSEVQTGLFSTGYALMQFLLAPYWGRRSEVLGRKPILLRGILGFAAGFFLFALFGWLGFKGVLSGLPLFGLMLASRLLGGAFSSATLPTAQAYLADITSRERRTQNFALLGAAFGLGVIFGPAIGAGLAGLGLLVPVLFSASLALLNALFVRLVLPESRKAEERPATPPRLGFGDPRIWPILLLGLIVNLSSVAMEQTVSFYYQDRLGLSPERTAQTVGIALVAFGLIAVFIQGFVVRAVKWSPRALLAVGLPLALLGYLGLVLAHSFWLLTGALVLLGAGGAFAGPGVTAAQSLAVSDNEQGAVAGLSSSVQALGRMLGPLVGTGLYSLHPEYPYLFSALFMLIGIGFFLGRQDVGRVEHQQTPA</sequence>
<dbReference type="PANTHER" id="PTHR23546:SF1">
    <property type="entry name" value="MEMBRANE PROTEIN"/>
    <property type="match status" value="1"/>
</dbReference>
<dbReference type="PROSITE" id="PS50850">
    <property type="entry name" value="MFS"/>
    <property type="match status" value="1"/>
</dbReference>
<feature type="transmembrane region" description="Helical" evidence="5">
    <location>
        <begin position="248"/>
        <end position="270"/>
    </location>
</feature>
<evidence type="ECO:0000313" key="7">
    <source>
        <dbReference type="EMBL" id="RIH91084.1"/>
    </source>
</evidence>
<dbReference type="InterPro" id="IPR036259">
    <property type="entry name" value="MFS_trans_sf"/>
</dbReference>
<organism evidence="7 8">
    <name type="scientific">Meiothermus granaticius NBRC 107808</name>
    <dbReference type="NCBI Taxonomy" id="1227551"/>
    <lineage>
        <taxon>Bacteria</taxon>
        <taxon>Thermotogati</taxon>
        <taxon>Deinococcota</taxon>
        <taxon>Deinococci</taxon>
        <taxon>Thermales</taxon>
        <taxon>Thermaceae</taxon>
        <taxon>Meiothermus</taxon>
    </lineage>
</organism>
<feature type="transmembrane region" description="Helical" evidence="5">
    <location>
        <begin position="367"/>
        <end position="385"/>
    </location>
</feature>
<feature type="transmembrane region" description="Helical" evidence="5">
    <location>
        <begin position="110"/>
        <end position="128"/>
    </location>
</feature>
<feature type="transmembrane region" description="Helical" evidence="5">
    <location>
        <begin position="140"/>
        <end position="161"/>
    </location>
</feature>
<dbReference type="Proteomes" id="UP000266178">
    <property type="component" value="Unassembled WGS sequence"/>
</dbReference>
<protein>
    <submittedName>
        <fullName evidence="7">Tetracycline resistance protein, class C</fullName>
    </submittedName>
</protein>
<reference evidence="7 8" key="1">
    <citation type="submission" date="2018-08" db="EMBL/GenBank/DDBJ databases">
        <title>Meiothermus granaticius genome AF-68 sequencing project.</title>
        <authorList>
            <person name="Da Costa M.S."/>
            <person name="Albuquerque L."/>
            <person name="Raposo P."/>
            <person name="Froufe H.J.C."/>
            <person name="Barroso C.S."/>
            <person name="Egas C."/>
        </authorList>
    </citation>
    <scope>NUCLEOTIDE SEQUENCE [LARGE SCALE GENOMIC DNA]</scope>
    <source>
        <strain evidence="7 8">AF-68</strain>
    </source>
</reference>
<dbReference type="Pfam" id="PF07690">
    <property type="entry name" value="MFS_1"/>
    <property type="match status" value="1"/>
</dbReference>
<evidence type="ECO:0000313" key="8">
    <source>
        <dbReference type="Proteomes" id="UP000266178"/>
    </source>
</evidence>
<dbReference type="Gene3D" id="1.20.1250.20">
    <property type="entry name" value="MFS general substrate transporter like domains"/>
    <property type="match status" value="1"/>
</dbReference>
<evidence type="ECO:0000256" key="3">
    <source>
        <dbReference type="ARBA" id="ARBA00022989"/>
    </source>
</evidence>
<proteinExistence type="predicted"/>
<accession>A0A399F304</accession>
<evidence type="ECO:0000256" key="4">
    <source>
        <dbReference type="ARBA" id="ARBA00023136"/>
    </source>
</evidence>
<keyword evidence="8" id="KW-1185">Reference proteome</keyword>
<comment type="subcellular location">
    <subcellularLocation>
        <location evidence="1">Membrane</location>
        <topology evidence="1">Multi-pass membrane protein</topology>
    </subcellularLocation>
</comment>
<dbReference type="InterPro" id="IPR020846">
    <property type="entry name" value="MFS_dom"/>
</dbReference>
<keyword evidence="4 5" id="KW-0472">Membrane</keyword>
<dbReference type="OrthoDB" id="9793283at2"/>
<dbReference type="PRINTS" id="PR01035">
    <property type="entry name" value="TCRTETA"/>
</dbReference>
<feature type="transmembrane region" description="Helical" evidence="5">
    <location>
        <begin position="209"/>
        <end position="228"/>
    </location>
</feature>
<feature type="transmembrane region" description="Helical" evidence="5">
    <location>
        <begin position="7"/>
        <end position="25"/>
    </location>
</feature>
<evidence type="ECO:0000256" key="2">
    <source>
        <dbReference type="ARBA" id="ARBA00022692"/>
    </source>
</evidence>
<name>A0A399F304_9DEIN</name>
<comment type="caution">
    <text evidence="7">The sequence shown here is derived from an EMBL/GenBank/DDBJ whole genome shotgun (WGS) entry which is preliminary data.</text>
</comment>
<gene>
    <name evidence="7" type="primary">tetA</name>
    <name evidence="7" type="ORF">Mgrana_03023</name>
</gene>
<dbReference type="InterPro" id="IPR001958">
    <property type="entry name" value="Tet-R_TetA/multi-R_MdtG-like"/>
</dbReference>
<dbReference type="GO" id="GO:0022857">
    <property type="term" value="F:transmembrane transporter activity"/>
    <property type="evidence" value="ECO:0007669"/>
    <property type="project" value="InterPro"/>
</dbReference>
<dbReference type="AlphaFoldDB" id="A0A399F304"/>
<dbReference type="InterPro" id="IPR011701">
    <property type="entry name" value="MFS"/>
</dbReference>
<feature type="transmembrane region" description="Helical" evidence="5">
    <location>
        <begin position="69"/>
        <end position="90"/>
    </location>
</feature>
<feature type="domain" description="Major facilitator superfamily (MFS) profile" evidence="6">
    <location>
        <begin position="3"/>
        <end position="391"/>
    </location>
</feature>
<evidence type="ECO:0000256" key="5">
    <source>
        <dbReference type="SAM" id="Phobius"/>
    </source>
</evidence>
<feature type="transmembrane region" description="Helical" evidence="5">
    <location>
        <begin position="37"/>
        <end position="57"/>
    </location>
</feature>
<dbReference type="PANTHER" id="PTHR23546">
    <property type="entry name" value="TRANSPORT PROTEIN"/>
    <property type="match status" value="1"/>
</dbReference>
<feature type="transmembrane region" description="Helical" evidence="5">
    <location>
        <begin position="279"/>
        <end position="302"/>
    </location>
</feature>